<gene>
    <name evidence="1" type="ORF">PTTG_27629</name>
</gene>
<reference evidence="1" key="2">
    <citation type="submission" date="2016-05" db="EMBL/GenBank/DDBJ databases">
        <title>Comparative analysis highlights variable genome content of wheat rusts and divergence of the mating loci.</title>
        <authorList>
            <person name="Cuomo C.A."/>
            <person name="Bakkeren G."/>
            <person name="Szabo L."/>
            <person name="Khalil H."/>
            <person name="Joly D."/>
            <person name="Goldberg J."/>
            <person name="Young S."/>
            <person name="Zeng Q."/>
            <person name="Fellers J."/>
        </authorList>
    </citation>
    <scope>NUCLEOTIDE SEQUENCE [LARGE SCALE GENOMIC DNA]</scope>
    <source>
        <strain evidence="1">1-1 BBBD Race 1</strain>
    </source>
</reference>
<sequence>MAGVVPTDADQSDMMICSGEKPVGYLVMSGKSKHKMYTSNGGSYSALTGSCSCSSLFTRTSSDFSDILTCNTKPNINLLAGGVLPFCWRGYSDDAASGTAIDSASCPKLRKPMPASADSVQAQLCYGGNQVGILYDNQDMLPASGKSEDTIQGCECTSRTTSPHKDGISYLKCQNTTPRLPGVKDPNKIVCVNPLVSCSVA</sequence>
<reference evidence="1" key="1">
    <citation type="submission" date="2009-11" db="EMBL/GenBank/DDBJ databases">
        <authorList>
            <consortium name="The Broad Institute Genome Sequencing Platform"/>
            <person name="Ward D."/>
            <person name="Feldgarden M."/>
            <person name="Earl A."/>
            <person name="Young S.K."/>
            <person name="Zeng Q."/>
            <person name="Koehrsen M."/>
            <person name="Alvarado L."/>
            <person name="Berlin A."/>
            <person name="Bochicchio J."/>
            <person name="Borenstein D."/>
            <person name="Chapman S.B."/>
            <person name="Chen Z."/>
            <person name="Engels R."/>
            <person name="Freedman E."/>
            <person name="Gellesch M."/>
            <person name="Goldberg J."/>
            <person name="Griggs A."/>
            <person name="Gujja S."/>
            <person name="Heilman E."/>
            <person name="Heiman D."/>
            <person name="Hepburn T."/>
            <person name="Howarth C."/>
            <person name="Jen D."/>
            <person name="Larson L."/>
            <person name="Lewis B."/>
            <person name="Mehta T."/>
            <person name="Park D."/>
            <person name="Pearson M."/>
            <person name="Roberts A."/>
            <person name="Saif S."/>
            <person name="Shea T."/>
            <person name="Shenoy N."/>
            <person name="Sisk P."/>
            <person name="Stolte C."/>
            <person name="Sykes S."/>
            <person name="Thomson T."/>
            <person name="Walk T."/>
            <person name="White J."/>
            <person name="Yandava C."/>
            <person name="Izard J."/>
            <person name="Baranova O.V."/>
            <person name="Blanton J.M."/>
            <person name="Tanner A.C."/>
            <person name="Dewhirst F.E."/>
            <person name="Haas B."/>
            <person name="Nusbaum C."/>
            <person name="Birren B."/>
        </authorList>
    </citation>
    <scope>NUCLEOTIDE SEQUENCE [LARGE SCALE GENOMIC DNA]</scope>
    <source>
        <strain evidence="1">1-1 BBBD Race 1</strain>
    </source>
</reference>
<dbReference type="AlphaFoldDB" id="A0A180GIQ4"/>
<dbReference type="EnsemblFungi" id="PTTG_27629-t43_1">
    <property type="protein sequence ID" value="PTTG_27629-t43_1-p1"/>
    <property type="gene ID" value="PTTG_27629"/>
</dbReference>
<dbReference type="Proteomes" id="UP000005240">
    <property type="component" value="Unassembled WGS sequence"/>
</dbReference>
<proteinExistence type="predicted"/>
<evidence type="ECO:0000313" key="1">
    <source>
        <dbReference type="EMBL" id="OAV92525.1"/>
    </source>
</evidence>
<reference evidence="2 3" key="3">
    <citation type="journal article" date="2017" name="G3 (Bethesda)">
        <title>Comparative analysis highlights variable genome content of wheat rusts and divergence of the mating loci.</title>
        <authorList>
            <person name="Cuomo C.A."/>
            <person name="Bakkeren G."/>
            <person name="Khalil H.B."/>
            <person name="Panwar V."/>
            <person name="Joly D."/>
            <person name="Linning R."/>
            <person name="Sakthikumar S."/>
            <person name="Song X."/>
            <person name="Adiconis X."/>
            <person name="Fan L."/>
            <person name="Goldberg J.M."/>
            <person name="Levin J.Z."/>
            <person name="Young S."/>
            <person name="Zeng Q."/>
            <person name="Anikster Y."/>
            <person name="Bruce M."/>
            <person name="Wang M."/>
            <person name="Yin C."/>
            <person name="McCallum B."/>
            <person name="Szabo L.J."/>
            <person name="Hulbert S."/>
            <person name="Chen X."/>
            <person name="Fellers J.P."/>
        </authorList>
    </citation>
    <scope>NUCLEOTIDE SEQUENCE</scope>
    <source>
        <strain evidence="2">isolate 1-1 / race 1 (BBBD)</strain>
        <strain evidence="3">Isolate 1-1 / race 1 (BBBD)</strain>
    </source>
</reference>
<dbReference type="OrthoDB" id="2500291at2759"/>
<evidence type="ECO:0000313" key="3">
    <source>
        <dbReference type="Proteomes" id="UP000005240"/>
    </source>
</evidence>
<dbReference type="EMBL" id="ADAS02000063">
    <property type="protein sequence ID" value="OAV92525.1"/>
    <property type="molecule type" value="Genomic_DNA"/>
</dbReference>
<dbReference type="VEuPathDB" id="FungiDB:PTTG_27629"/>
<accession>A0A180GIQ4</accession>
<keyword evidence="3" id="KW-1185">Reference proteome</keyword>
<evidence type="ECO:0000313" key="2">
    <source>
        <dbReference type="EnsemblFungi" id="PTTG_27629-t43_1-p1"/>
    </source>
</evidence>
<organism evidence="1">
    <name type="scientific">Puccinia triticina (isolate 1-1 / race 1 (BBBD))</name>
    <name type="common">Brown leaf rust fungus</name>
    <dbReference type="NCBI Taxonomy" id="630390"/>
    <lineage>
        <taxon>Eukaryota</taxon>
        <taxon>Fungi</taxon>
        <taxon>Dikarya</taxon>
        <taxon>Basidiomycota</taxon>
        <taxon>Pucciniomycotina</taxon>
        <taxon>Pucciniomycetes</taxon>
        <taxon>Pucciniales</taxon>
        <taxon>Pucciniaceae</taxon>
        <taxon>Puccinia</taxon>
    </lineage>
</organism>
<name>A0A180GIQ4_PUCT1</name>
<protein>
    <submittedName>
        <fullName evidence="1 2">Uncharacterized protein</fullName>
    </submittedName>
</protein>
<reference evidence="2" key="4">
    <citation type="submission" date="2025-05" db="UniProtKB">
        <authorList>
            <consortium name="EnsemblFungi"/>
        </authorList>
    </citation>
    <scope>IDENTIFICATION</scope>
    <source>
        <strain evidence="2">isolate 1-1 / race 1 (BBBD)</strain>
    </source>
</reference>